<dbReference type="EMBL" id="AP021875">
    <property type="protein sequence ID" value="BBO78550.1"/>
    <property type="molecule type" value="Genomic_DNA"/>
</dbReference>
<reference evidence="2 3" key="1">
    <citation type="submission" date="2019-11" db="EMBL/GenBank/DDBJ databases">
        <title>Comparative genomics of hydrocarbon-degrading Desulfosarcina strains.</title>
        <authorList>
            <person name="Watanabe M."/>
            <person name="Kojima H."/>
            <person name="Fukui M."/>
        </authorList>
    </citation>
    <scope>NUCLEOTIDE SEQUENCE [LARGE SCALE GENOMIC DNA]</scope>
    <source>
        <strain evidence="2 3">PP31</strain>
    </source>
</reference>
<keyword evidence="1" id="KW-0732">Signal</keyword>
<accession>A0A5K7ZCK2</accession>
<evidence type="ECO:0000313" key="3">
    <source>
        <dbReference type="Proteomes" id="UP000427769"/>
    </source>
</evidence>
<dbReference type="Proteomes" id="UP000427769">
    <property type="component" value="Chromosome"/>
</dbReference>
<feature type="chain" id="PRO_5024427663" evidence="1">
    <location>
        <begin position="23"/>
        <end position="105"/>
    </location>
</feature>
<keyword evidence="3" id="KW-1185">Reference proteome</keyword>
<name>A0A5K7ZCK2_9BACT</name>
<dbReference type="RefSeq" id="WP_155307167.1">
    <property type="nucleotide sequence ID" value="NZ_AP021875.1"/>
</dbReference>
<gene>
    <name evidence="2" type="ORF">DSCW_59670</name>
</gene>
<evidence type="ECO:0000313" key="2">
    <source>
        <dbReference type="EMBL" id="BBO78550.1"/>
    </source>
</evidence>
<dbReference type="AlphaFoldDB" id="A0A5K7ZCK2"/>
<organism evidence="2 3">
    <name type="scientific">Desulfosarcina widdelii</name>
    <dbReference type="NCBI Taxonomy" id="947919"/>
    <lineage>
        <taxon>Bacteria</taxon>
        <taxon>Pseudomonadati</taxon>
        <taxon>Thermodesulfobacteriota</taxon>
        <taxon>Desulfobacteria</taxon>
        <taxon>Desulfobacterales</taxon>
        <taxon>Desulfosarcinaceae</taxon>
        <taxon>Desulfosarcina</taxon>
    </lineage>
</organism>
<dbReference type="KEGG" id="dwd:DSCW_59670"/>
<protein>
    <submittedName>
        <fullName evidence="2">Uncharacterized protein</fullName>
    </submittedName>
</protein>
<feature type="signal peptide" evidence="1">
    <location>
        <begin position="1"/>
        <end position="22"/>
    </location>
</feature>
<sequence length="105" mass="11704">MRTLSLSICFVLSLLLASSAVADDNTCWILAPQQNDVWVIVYDADADGNRKNIIWKGKIAAGQKIKVESKDGFIRYQSKPDPSQPYSGDVPVGCFEQRSYTVDFE</sequence>
<evidence type="ECO:0000256" key="1">
    <source>
        <dbReference type="SAM" id="SignalP"/>
    </source>
</evidence>
<proteinExistence type="predicted"/>